<feature type="domain" description="HTH merR-type" evidence="5">
    <location>
        <begin position="18"/>
        <end position="88"/>
    </location>
</feature>
<dbReference type="InterPro" id="IPR009061">
    <property type="entry name" value="DNA-bd_dom_put_sf"/>
</dbReference>
<keyword evidence="1" id="KW-0678">Repressor</keyword>
<organism evidence="6 7">
    <name type="scientific">Levilactobacillus tangyuanensis</name>
    <dbReference type="NCBI Taxonomy" id="2486021"/>
    <lineage>
        <taxon>Bacteria</taxon>
        <taxon>Bacillati</taxon>
        <taxon>Bacillota</taxon>
        <taxon>Bacilli</taxon>
        <taxon>Lactobacillales</taxon>
        <taxon>Lactobacillaceae</taxon>
        <taxon>Levilactobacillus</taxon>
    </lineage>
</organism>
<evidence type="ECO:0000256" key="3">
    <source>
        <dbReference type="ARBA" id="ARBA00023125"/>
    </source>
</evidence>
<dbReference type="PROSITE" id="PS50937">
    <property type="entry name" value="HTH_MERR_2"/>
    <property type="match status" value="1"/>
</dbReference>
<dbReference type="Proteomes" id="UP001596191">
    <property type="component" value="Unassembled WGS sequence"/>
</dbReference>
<dbReference type="CDD" id="cd01105">
    <property type="entry name" value="HTH_GlnR-like"/>
    <property type="match status" value="1"/>
</dbReference>
<evidence type="ECO:0000259" key="5">
    <source>
        <dbReference type="PROSITE" id="PS50937"/>
    </source>
</evidence>
<gene>
    <name evidence="6" type="ORF">ACFQET_02580</name>
</gene>
<protein>
    <submittedName>
        <fullName evidence="6">MerR family transcriptional regulator</fullName>
    </submittedName>
</protein>
<dbReference type="InterPro" id="IPR000551">
    <property type="entry name" value="MerR-type_HTH_dom"/>
</dbReference>
<dbReference type="PANTHER" id="PTHR30204:SF69">
    <property type="entry name" value="MERR-FAMILY TRANSCRIPTIONAL REGULATOR"/>
    <property type="match status" value="1"/>
</dbReference>
<dbReference type="PROSITE" id="PS00552">
    <property type="entry name" value="HTH_MERR_1"/>
    <property type="match status" value="1"/>
</dbReference>
<keyword evidence="3" id="KW-0238">DNA-binding</keyword>
<evidence type="ECO:0000313" key="7">
    <source>
        <dbReference type="Proteomes" id="UP001596191"/>
    </source>
</evidence>
<dbReference type="Gene3D" id="1.10.1660.10">
    <property type="match status" value="1"/>
</dbReference>
<proteinExistence type="predicted"/>
<evidence type="ECO:0000256" key="2">
    <source>
        <dbReference type="ARBA" id="ARBA00023015"/>
    </source>
</evidence>
<dbReference type="SMART" id="SM00422">
    <property type="entry name" value="HTH_MERR"/>
    <property type="match status" value="1"/>
</dbReference>
<keyword evidence="2" id="KW-0805">Transcription regulation</keyword>
<name>A0ABW1TMG0_9LACO</name>
<dbReference type="Pfam" id="PF13411">
    <property type="entry name" value="MerR_1"/>
    <property type="match status" value="1"/>
</dbReference>
<sequence>MAEFSDELRQVFDVKRLVFRIGEIASMTGVSARQLRYWEQKGLIQSQERPDEKQARVYTFKTFIQVSMIKYFLDEGLTLAAAAKRAGDRQTRAQQIHRFITRGLQGLLQIDGEMALNLGAFDAEQTLLAILPDEGGVHYRLLPNAEVRHLMAATPN</sequence>
<dbReference type="InterPro" id="IPR047057">
    <property type="entry name" value="MerR_fam"/>
</dbReference>
<evidence type="ECO:0000256" key="4">
    <source>
        <dbReference type="ARBA" id="ARBA00023163"/>
    </source>
</evidence>
<comment type="caution">
    <text evidence="6">The sequence shown here is derived from an EMBL/GenBank/DDBJ whole genome shotgun (WGS) entry which is preliminary data.</text>
</comment>
<dbReference type="EMBL" id="JBHSSJ010000002">
    <property type="protein sequence ID" value="MFC6274396.1"/>
    <property type="molecule type" value="Genomic_DNA"/>
</dbReference>
<dbReference type="RefSeq" id="WP_125639653.1">
    <property type="nucleotide sequence ID" value="NZ_JBHSSJ010000002.1"/>
</dbReference>
<keyword evidence="4" id="KW-0804">Transcription</keyword>
<accession>A0ABW1TMG0</accession>
<dbReference type="PANTHER" id="PTHR30204">
    <property type="entry name" value="REDOX-CYCLING DRUG-SENSING TRANSCRIPTIONAL ACTIVATOR SOXR"/>
    <property type="match status" value="1"/>
</dbReference>
<keyword evidence="7" id="KW-1185">Reference proteome</keyword>
<evidence type="ECO:0000313" key="6">
    <source>
        <dbReference type="EMBL" id="MFC6274396.1"/>
    </source>
</evidence>
<reference evidence="7" key="1">
    <citation type="journal article" date="2019" name="Int. J. Syst. Evol. Microbiol.">
        <title>The Global Catalogue of Microorganisms (GCM) 10K type strain sequencing project: providing services to taxonomists for standard genome sequencing and annotation.</title>
        <authorList>
            <consortium name="The Broad Institute Genomics Platform"/>
            <consortium name="The Broad Institute Genome Sequencing Center for Infectious Disease"/>
            <person name="Wu L."/>
            <person name="Ma J."/>
        </authorList>
    </citation>
    <scope>NUCLEOTIDE SEQUENCE [LARGE SCALE GENOMIC DNA]</scope>
    <source>
        <strain evidence="7">CCM 8907</strain>
    </source>
</reference>
<dbReference type="SUPFAM" id="SSF46955">
    <property type="entry name" value="Putative DNA-binding domain"/>
    <property type="match status" value="1"/>
</dbReference>
<evidence type="ECO:0000256" key="1">
    <source>
        <dbReference type="ARBA" id="ARBA00022491"/>
    </source>
</evidence>